<reference evidence="1 2" key="2">
    <citation type="journal article" date="2016" name="Genome Announc.">
        <title>Draft Genome Sequence of the N2-Fixing Cyanobacterium Nostoc piscinale CENA21, Isolated from the Brazilian Amazon Floodplain.</title>
        <authorList>
            <person name="Leao T."/>
            <person name="Guimaraes P.I."/>
            <person name="de Melo A.G."/>
            <person name="Ramos R.T."/>
            <person name="Leao P.N."/>
            <person name="Silva A."/>
            <person name="Fiore M.F."/>
            <person name="Schneider M.P."/>
        </authorList>
    </citation>
    <scope>NUCLEOTIDE SEQUENCE [LARGE SCALE GENOMIC DNA]</scope>
    <source>
        <strain evidence="1 2">CENA21</strain>
    </source>
</reference>
<gene>
    <name evidence="1" type="ORF">ACX27_26635</name>
</gene>
<evidence type="ECO:0000313" key="2">
    <source>
        <dbReference type="Proteomes" id="UP000062645"/>
    </source>
</evidence>
<accession>A0A0M4TXV3</accession>
<dbReference type="PATRIC" id="fig|224013.5.peg.6382"/>
<keyword evidence="2" id="KW-1185">Reference proteome</keyword>
<reference evidence="2" key="1">
    <citation type="submission" date="2015-07" db="EMBL/GenBank/DDBJ databases">
        <title>Genome Of Nitrogen-Fixing Cyanobacterium Nostoc piscinale CENA21 From Solimoes/Amazon River Floodplain Sediments And Comparative Genomics To Uncover Biosynthetic Natural Products Potential.</title>
        <authorList>
            <person name="Leao T.F."/>
            <person name="Leao P.N."/>
            <person name="Guimaraes P.I."/>
            <person name="de Melo A.G.C."/>
            <person name="Ramos R.T.J."/>
            <person name="Silva A."/>
            <person name="Fiore M.F."/>
            <person name="Schneider M.P.C."/>
        </authorList>
    </citation>
    <scope>NUCLEOTIDE SEQUENCE [LARGE SCALE GENOMIC DNA]</scope>
    <source>
        <strain evidence="2">CENA21</strain>
    </source>
</reference>
<proteinExistence type="predicted"/>
<name>A0A0M4TXV3_9NOSO</name>
<protein>
    <submittedName>
        <fullName evidence="1">Uncharacterized protein</fullName>
    </submittedName>
</protein>
<dbReference type="EMBL" id="CP012036">
    <property type="protein sequence ID" value="ALF55606.1"/>
    <property type="molecule type" value="Genomic_DNA"/>
</dbReference>
<dbReference type="KEGG" id="npz:ACX27_26635"/>
<dbReference type="Proteomes" id="UP000062645">
    <property type="component" value="Chromosome"/>
</dbReference>
<dbReference type="AlphaFoldDB" id="A0A0M4TXV3"/>
<sequence length="113" mass="13555">MPRNLVREESGINTIRWIEYRKFLDYQFSDVFPEGQFEPEGYDPDLYENVGNRNYFNPIDGNLYSLDIYPDEQGVWHRVWVLYTPFYGYEFVGYMPEGFVPDFESGEFIEGFN</sequence>
<evidence type="ECO:0000313" key="1">
    <source>
        <dbReference type="EMBL" id="ALF55606.1"/>
    </source>
</evidence>
<organism evidence="1 2">
    <name type="scientific">Nostoc piscinale CENA21</name>
    <dbReference type="NCBI Taxonomy" id="224013"/>
    <lineage>
        <taxon>Bacteria</taxon>
        <taxon>Bacillati</taxon>
        <taxon>Cyanobacteriota</taxon>
        <taxon>Cyanophyceae</taxon>
        <taxon>Nostocales</taxon>
        <taxon>Nostocaceae</taxon>
        <taxon>Nostoc</taxon>
    </lineage>
</organism>
<dbReference type="STRING" id="224013.ACX27_26635"/>
<dbReference type="RefSeq" id="WP_062296921.1">
    <property type="nucleotide sequence ID" value="NZ_CP012036.1"/>
</dbReference>